<comment type="caution">
    <text evidence="1">The sequence shown here is derived from an EMBL/GenBank/DDBJ whole genome shotgun (WGS) entry which is preliminary data.</text>
</comment>
<name>A0ABD0LGU6_9CAEN</name>
<proteinExistence type="predicted"/>
<dbReference type="Proteomes" id="UP001519460">
    <property type="component" value="Unassembled WGS sequence"/>
</dbReference>
<evidence type="ECO:0000313" key="2">
    <source>
        <dbReference type="Proteomes" id="UP001519460"/>
    </source>
</evidence>
<keyword evidence="2" id="KW-1185">Reference proteome</keyword>
<gene>
    <name evidence="1" type="ORF">BaRGS_00010542</name>
</gene>
<dbReference type="AlphaFoldDB" id="A0ABD0LGU6"/>
<organism evidence="1 2">
    <name type="scientific">Batillaria attramentaria</name>
    <dbReference type="NCBI Taxonomy" id="370345"/>
    <lineage>
        <taxon>Eukaryota</taxon>
        <taxon>Metazoa</taxon>
        <taxon>Spiralia</taxon>
        <taxon>Lophotrochozoa</taxon>
        <taxon>Mollusca</taxon>
        <taxon>Gastropoda</taxon>
        <taxon>Caenogastropoda</taxon>
        <taxon>Sorbeoconcha</taxon>
        <taxon>Cerithioidea</taxon>
        <taxon>Batillariidae</taxon>
        <taxon>Batillaria</taxon>
    </lineage>
</organism>
<accession>A0ABD0LGU6</accession>
<evidence type="ECO:0000313" key="1">
    <source>
        <dbReference type="EMBL" id="KAK7498282.1"/>
    </source>
</evidence>
<protein>
    <submittedName>
        <fullName evidence="1">Uncharacterized protein</fullName>
    </submittedName>
</protein>
<reference evidence="1 2" key="1">
    <citation type="journal article" date="2023" name="Sci. Data">
        <title>Genome assembly of the Korean intertidal mud-creeper Batillaria attramentaria.</title>
        <authorList>
            <person name="Patra A.K."/>
            <person name="Ho P.T."/>
            <person name="Jun S."/>
            <person name="Lee S.J."/>
            <person name="Kim Y."/>
            <person name="Won Y.J."/>
        </authorList>
    </citation>
    <scope>NUCLEOTIDE SEQUENCE [LARGE SCALE GENOMIC DNA]</scope>
    <source>
        <strain evidence="1">Wonlab-2016</strain>
    </source>
</reference>
<dbReference type="EMBL" id="JACVVK020000052">
    <property type="protein sequence ID" value="KAK7498282.1"/>
    <property type="molecule type" value="Genomic_DNA"/>
</dbReference>
<sequence length="81" mass="9080">MPDNDLRMPGRGSQRTLVGEWLEEQISPKTSTTKGVRSTTSLLQRKAHAPIVTVFPLIALAPALTQRRQEEDGQNSRIRQN</sequence>